<evidence type="ECO:0000256" key="4">
    <source>
        <dbReference type="SAM" id="MobiDB-lite"/>
    </source>
</evidence>
<evidence type="ECO:0000313" key="9">
    <source>
        <dbReference type="Proteomes" id="UP001369086"/>
    </source>
</evidence>
<evidence type="ECO:0000259" key="7">
    <source>
        <dbReference type="PROSITE" id="PS50835"/>
    </source>
</evidence>
<dbReference type="InterPro" id="IPR050208">
    <property type="entry name" value="MHC_class-I_related"/>
</dbReference>
<feature type="chain" id="PRO_5046342696" evidence="6">
    <location>
        <begin position="28"/>
        <end position="680"/>
    </location>
</feature>
<sequence length="680" mass="77451">MAVSLVMQCQTLAVLLTLLLFSTSASADTHSLWYIFTGTSEGNGFPEFVLAGMVDNEQAEYYNSDIKKVITRIEGMEKDINPEHWERHTARAVHEQRAMEVHLGRTMHLFNHTKGVHTFQIVFSCELDDDGTTRRYWQEGYDGKDFIIYDEKTQTWTAVAPKAVYFKLRWEADPVFKQHIMDLFQLECVDWLKNYIQYGRVKRKVPPEVRLFQKAGHSAGSEVTCHVTGFYPREVEVTWLRDGQGPLEEGVWSGEVLPNMDGTYQVRKTLTVSPEEQERHRYTCQVDHASLGEKIEKEWVPETGLHPGLLAGVVVGVLGLIAVIAGLVIWKKRQAGAKQPDYTPAHRTNTLTYSFTKISGDTWLPDFVIVEMVNDVQLVSFDSNIMKLKSHQDWTEKAASHEEWEAHTSRAFHEQNFLTERLGTVMNKFNHSGGDHTFQRVAGCELDDDGTSRIFYQDAYDGEEFLSLDLERETWIATMQQAVFFKQILQASKAYILSSYKEECVYWLKKYLEKGRNTLKRRVRPKVRLLEKKAVQPAGSEVTCHVTGFYPREVEVTWLRDGQGPLEEGVWSGEVLPNMDGTYQVRKTLTVSPEEQERHRYTCQVDHASLEEKIEKEWGTGSHTGIICGVVVSVLLLITVMMIAGALIWKKRQAGAKTTDYTAAQTTEQSDASSSSSSNS</sequence>
<feature type="region of interest" description="Disordered" evidence="4">
    <location>
        <begin position="659"/>
        <end position="680"/>
    </location>
</feature>
<gene>
    <name evidence="8" type="ORF">HHUSO_G31939</name>
</gene>
<evidence type="ECO:0000313" key="8">
    <source>
        <dbReference type="EMBL" id="KAK6469612.1"/>
    </source>
</evidence>
<feature type="signal peptide" evidence="6">
    <location>
        <begin position="1"/>
        <end position="27"/>
    </location>
</feature>
<proteinExistence type="inferred from homology"/>
<dbReference type="Gene3D" id="3.30.500.10">
    <property type="entry name" value="MHC class I-like antigen recognition-like"/>
    <property type="match status" value="2"/>
</dbReference>
<evidence type="ECO:0000256" key="1">
    <source>
        <dbReference type="ARBA" id="ARBA00023180"/>
    </source>
</evidence>
<dbReference type="Gene3D" id="2.60.40.10">
    <property type="entry name" value="Immunoglobulins"/>
    <property type="match status" value="2"/>
</dbReference>
<reference evidence="8 9" key="1">
    <citation type="submission" date="2021-05" db="EMBL/GenBank/DDBJ databases">
        <authorList>
            <person name="Zahm M."/>
            <person name="Klopp C."/>
            <person name="Cabau C."/>
            <person name="Kuhl H."/>
            <person name="Suciu R."/>
            <person name="Ciorpac M."/>
            <person name="Holostenco D."/>
            <person name="Gessner J."/>
            <person name="Wuertz S."/>
            <person name="Hohne C."/>
            <person name="Stock M."/>
            <person name="Gislard M."/>
            <person name="Lluch J."/>
            <person name="Milhes M."/>
            <person name="Lampietro C."/>
            <person name="Lopez Roques C."/>
            <person name="Donnadieu C."/>
            <person name="Du K."/>
            <person name="Schartl M."/>
            <person name="Guiguen Y."/>
        </authorList>
    </citation>
    <scope>NUCLEOTIDE SEQUENCE [LARGE SCALE GENOMIC DNA]</scope>
    <source>
        <strain evidence="8">Hh-F2</strain>
        <tissue evidence="8">Blood</tissue>
    </source>
</reference>
<dbReference type="InterPro" id="IPR013783">
    <property type="entry name" value="Ig-like_fold"/>
</dbReference>
<comment type="similarity">
    <text evidence="3">Belongs to the MHC class I family.</text>
</comment>
<evidence type="ECO:0000256" key="3">
    <source>
        <dbReference type="RuleBase" id="RU004439"/>
    </source>
</evidence>
<feature type="domain" description="Ig-like" evidence="7">
    <location>
        <begin position="525"/>
        <end position="615"/>
    </location>
</feature>
<dbReference type="InterPro" id="IPR011162">
    <property type="entry name" value="MHC_I/II-like_Ag-recog"/>
</dbReference>
<keyword evidence="5" id="KW-0812">Transmembrane</keyword>
<feature type="domain" description="Ig-like" evidence="7">
    <location>
        <begin position="207"/>
        <end position="300"/>
    </location>
</feature>
<dbReference type="Pfam" id="PF07654">
    <property type="entry name" value="C1-set"/>
    <property type="match status" value="2"/>
</dbReference>
<dbReference type="PROSITE" id="PS00290">
    <property type="entry name" value="IG_MHC"/>
    <property type="match status" value="2"/>
</dbReference>
<dbReference type="SUPFAM" id="SSF48726">
    <property type="entry name" value="Immunoglobulin"/>
    <property type="match status" value="2"/>
</dbReference>
<dbReference type="Pfam" id="PF00129">
    <property type="entry name" value="MHC_I"/>
    <property type="match status" value="2"/>
</dbReference>
<keyword evidence="9" id="KW-1185">Reference proteome</keyword>
<keyword evidence="2" id="KW-0393">Immunoglobulin domain</keyword>
<evidence type="ECO:0000256" key="5">
    <source>
        <dbReference type="SAM" id="Phobius"/>
    </source>
</evidence>
<feature type="compositionally biased region" description="Low complexity" evidence="4">
    <location>
        <begin position="670"/>
        <end position="680"/>
    </location>
</feature>
<feature type="compositionally biased region" description="Polar residues" evidence="4">
    <location>
        <begin position="659"/>
        <end position="669"/>
    </location>
</feature>
<keyword evidence="1" id="KW-0325">Glycoprotein</keyword>
<keyword evidence="5" id="KW-1133">Transmembrane helix</keyword>
<dbReference type="InterPro" id="IPR003006">
    <property type="entry name" value="Ig/MHC_CS"/>
</dbReference>
<dbReference type="InterPro" id="IPR036179">
    <property type="entry name" value="Ig-like_dom_sf"/>
</dbReference>
<feature type="transmembrane region" description="Helical" evidence="5">
    <location>
        <begin position="626"/>
        <end position="649"/>
    </location>
</feature>
<dbReference type="Proteomes" id="UP001369086">
    <property type="component" value="Unassembled WGS sequence"/>
</dbReference>
<dbReference type="PANTHER" id="PTHR16675:SF235">
    <property type="entry name" value="SHKT DOMAIN-CONTAINING PROTEIN"/>
    <property type="match status" value="1"/>
</dbReference>
<dbReference type="PRINTS" id="PR01638">
    <property type="entry name" value="MHCCLASSI"/>
</dbReference>
<dbReference type="PANTHER" id="PTHR16675">
    <property type="entry name" value="MHC CLASS I-RELATED"/>
    <property type="match status" value="1"/>
</dbReference>
<keyword evidence="6" id="KW-0732">Signal</keyword>
<evidence type="ECO:0000256" key="2">
    <source>
        <dbReference type="ARBA" id="ARBA00023319"/>
    </source>
</evidence>
<protein>
    <submittedName>
        <fullName evidence="8">BOLA class I histocompatibility antigen</fullName>
    </submittedName>
</protein>
<dbReference type="InterPro" id="IPR001039">
    <property type="entry name" value="MHC_I_a_a1/a2"/>
</dbReference>
<dbReference type="SMART" id="SM00407">
    <property type="entry name" value="IGc1"/>
    <property type="match status" value="2"/>
</dbReference>
<accession>A0ABR0YAD2</accession>
<organism evidence="8 9">
    <name type="scientific">Huso huso</name>
    <name type="common">Beluga</name>
    <name type="synonym">Acipenser huso</name>
    <dbReference type="NCBI Taxonomy" id="61971"/>
    <lineage>
        <taxon>Eukaryota</taxon>
        <taxon>Metazoa</taxon>
        <taxon>Chordata</taxon>
        <taxon>Craniata</taxon>
        <taxon>Vertebrata</taxon>
        <taxon>Euteleostomi</taxon>
        <taxon>Actinopterygii</taxon>
        <taxon>Chondrostei</taxon>
        <taxon>Acipenseriformes</taxon>
        <taxon>Acipenseridae</taxon>
        <taxon>Huso</taxon>
    </lineage>
</organism>
<dbReference type="InterPro" id="IPR007110">
    <property type="entry name" value="Ig-like_dom"/>
</dbReference>
<evidence type="ECO:0000256" key="6">
    <source>
        <dbReference type="SAM" id="SignalP"/>
    </source>
</evidence>
<dbReference type="InterPro" id="IPR003597">
    <property type="entry name" value="Ig_C1-set"/>
</dbReference>
<feature type="transmembrane region" description="Helical" evidence="5">
    <location>
        <begin position="309"/>
        <end position="330"/>
    </location>
</feature>
<dbReference type="EMBL" id="JAHFZB010000038">
    <property type="protein sequence ID" value="KAK6469612.1"/>
    <property type="molecule type" value="Genomic_DNA"/>
</dbReference>
<dbReference type="PROSITE" id="PS50835">
    <property type="entry name" value="IG_LIKE"/>
    <property type="match status" value="2"/>
</dbReference>
<dbReference type="SUPFAM" id="SSF54452">
    <property type="entry name" value="MHC antigen-recognition domain"/>
    <property type="match status" value="2"/>
</dbReference>
<dbReference type="InterPro" id="IPR037055">
    <property type="entry name" value="MHC_I-like_Ag-recog_sf"/>
</dbReference>
<comment type="caution">
    <text evidence="8">The sequence shown here is derived from an EMBL/GenBank/DDBJ whole genome shotgun (WGS) entry which is preliminary data.</text>
</comment>
<keyword evidence="5" id="KW-0472">Membrane</keyword>
<name>A0ABR0YAD2_HUSHU</name>
<dbReference type="InterPro" id="IPR011161">
    <property type="entry name" value="MHC_I-like_Ag-recog"/>
</dbReference>